<gene>
    <name evidence="2" type="ORF">BJX68DRAFT_126054</name>
</gene>
<reference evidence="2 3" key="1">
    <citation type="submission" date="2024-07" db="EMBL/GenBank/DDBJ databases">
        <title>Section-level genome sequencing and comparative genomics of Aspergillus sections Usti and Cavernicolus.</title>
        <authorList>
            <consortium name="Lawrence Berkeley National Laboratory"/>
            <person name="Nybo J.L."/>
            <person name="Vesth T.C."/>
            <person name="Theobald S."/>
            <person name="Frisvad J.C."/>
            <person name="Larsen T.O."/>
            <person name="Kjaerboelling I."/>
            <person name="Rothschild-Mancinelli K."/>
            <person name="Lyhne E.K."/>
            <person name="Kogle M.E."/>
            <person name="Barry K."/>
            <person name="Clum A."/>
            <person name="Na H."/>
            <person name="Ledsgaard L."/>
            <person name="Lin J."/>
            <person name="Lipzen A."/>
            <person name="Kuo A."/>
            <person name="Riley R."/>
            <person name="Mondo S."/>
            <person name="LaButti K."/>
            <person name="Haridas S."/>
            <person name="Pangalinan J."/>
            <person name="Salamov A.A."/>
            <person name="Simmons B.A."/>
            <person name="Magnuson J.K."/>
            <person name="Chen J."/>
            <person name="Drula E."/>
            <person name="Henrissat B."/>
            <person name="Wiebenga A."/>
            <person name="Lubbers R.J."/>
            <person name="Gomes A.C."/>
            <person name="Macurrencykelacurrency M.R."/>
            <person name="Stajich J."/>
            <person name="Grigoriev I.V."/>
            <person name="Mortensen U.H."/>
            <person name="De vries R.P."/>
            <person name="Baker S.E."/>
            <person name="Andersen M.R."/>
        </authorList>
    </citation>
    <scope>NUCLEOTIDE SEQUENCE [LARGE SCALE GENOMIC DNA]</scope>
    <source>
        <strain evidence="2 3">CBS 756.74</strain>
    </source>
</reference>
<comment type="caution">
    <text evidence="2">The sequence shown here is derived from an EMBL/GenBank/DDBJ whole genome shotgun (WGS) entry which is preliminary data.</text>
</comment>
<accession>A0ABR4K1M9</accession>
<protein>
    <submittedName>
        <fullName evidence="2">Uncharacterized protein</fullName>
    </submittedName>
</protein>
<proteinExistence type="predicted"/>
<evidence type="ECO:0000313" key="3">
    <source>
        <dbReference type="Proteomes" id="UP001610444"/>
    </source>
</evidence>
<evidence type="ECO:0000313" key="2">
    <source>
        <dbReference type="EMBL" id="KAL2846235.1"/>
    </source>
</evidence>
<keyword evidence="1" id="KW-1133">Transmembrane helix</keyword>
<dbReference type="RefSeq" id="XP_070897050.1">
    <property type="nucleotide sequence ID" value="XM_071036202.1"/>
</dbReference>
<keyword evidence="1" id="KW-0472">Membrane</keyword>
<evidence type="ECO:0000256" key="1">
    <source>
        <dbReference type="SAM" id="Phobius"/>
    </source>
</evidence>
<dbReference type="Proteomes" id="UP001610444">
    <property type="component" value="Unassembled WGS sequence"/>
</dbReference>
<dbReference type="EMBL" id="JBFXLR010000033">
    <property type="protein sequence ID" value="KAL2846235.1"/>
    <property type="molecule type" value="Genomic_DNA"/>
</dbReference>
<sequence length="127" mass="14841">MIPPASPFPLPRIDRAKSIIYPFLFPLYTPSFPAFIFSIVYREPLSQRLFTCYKDYLLMRCLTRRTRADSCHTLFLFFTYTQGTYGTRLLLFVFFPPLVSSLGGRIWLGVFLSHVVICLSFLRHCLI</sequence>
<keyword evidence="1" id="KW-0812">Transmembrane</keyword>
<keyword evidence="3" id="KW-1185">Reference proteome</keyword>
<organism evidence="2 3">
    <name type="scientific">Aspergillus pseudodeflectus</name>
    <dbReference type="NCBI Taxonomy" id="176178"/>
    <lineage>
        <taxon>Eukaryota</taxon>
        <taxon>Fungi</taxon>
        <taxon>Dikarya</taxon>
        <taxon>Ascomycota</taxon>
        <taxon>Pezizomycotina</taxon>
        <taxon>Eurotiomycetes</taxon>
        <taxon>Eurotiomycetidae</taxon>
        <taxon>Eurotiales</taxon>
        <taxon>Aspergillaceae</taxon>
        <taxon>Aspergillus</taxon>
        <taxon>Aspergillus subgen. Nidulantes</taxon>
    </lineage>
</organism>
<name>A0ABR4K1M9_9EURO</name>
<feature type="transmembrane region" description="Helical" evidence="1">
    <location>
        <begin position="74"/>
        <end position="94"/>
    </location>
</feature>
<feature type="transmembrane region" description="Helical" evidence="1">
    <location>
        <begin position="106"/>
        <end position="126"/>
    </location>
</feature>
<dbReference type="GeneID" id="98151366"/>
<feature type="transmembrane region" description="Helical" evidence="1">
    <location>
        <begin position="20"/>
        <end position="41"/>
    </location>
</feature>